<gene>
    <name evidence="4" type="ORF">FC78_GL000951</name>
</gene>
<organism evidence="4 5">
    <name type="scientific">Companilactobacillus bobalius DSM 19674</name>
    <dbReference type="NCBI Taxonomy" id="1423788"/>
    <lineage>
        <taxon>Bacteria</taxon>
        <taxon>Bacillati</taxon>
        <taxon>Bacillota</taxon>
        <taxon>Bacilli</taxon>
        <taxon>Lactobacillales</taxon>
        <taxon>Lactobacillaceae</taxon>
        <taxon>Companilactobacillus</taxon>
        <taxon>Companilactobacillus bobalius</taxon>
    </lineage>
</organism>
<dbReference type="AlphaFoldDB" id="A0A0R1KKU8"/>
<dbReference type="PROSITE" id="PS50943">
    <property type="entry name" value="HTH_CROC1"/>
    <property type="match status" value="1"/>
</dbReference>
<keyword evidence="2" id="KW-0812">Transmembrane</keyword>
<keyword evidence="2" id="KW-0472">Membrane</keyword>
<keyword evidence="1" id="KW-0238">DNA-binding</keyword>
<keyword evidence="5" id="KW-1185">Reference proteome</keyword>
<sequence length="292" mass="33679">MGEVNLAKNIVKYRNRNKMSQEQLAGALNISRQSISKWETGENLPSIDNLISLSGLLDISLDELITGEPYLHFPFNYGKPKNHWPQIILVIVMVIFTASLTTLFGRTPLIKIFDIIFGILISYTFVTRMSFYDFKRYCNYWTLQKSGITYAVDSEDDISFGKDFLMPLIGLLNIRSTKFISYKQIKSMEIYLKLYGYNPSKELTLMGGAGISASSMVEQFELRITLLDGKKVNLNLNQYYWKDSKERKMLGTIVTFLKRKHFEFIDKQGIADLLRDGDGSLTQELYEQRDEN</sequence>
<feature type="transmembrane region" description="Helical" evidence="2">
    <location>
        <begin position="87"/>
        <end position="104"/>
    </location>
</feature>
<dbReference type="InterPro" id="IPR001387">
    <property type="entry name" value="Cro/C1-type_HTH"/>
</dbReference>
<evidence type="ECO:0000313" key="5">
    <source>
        <dbReference type="Proteomes" id="UP000051515"/>
    </source>
</evidence>
<dbReference type="GO" id="GO:0003677">
    <property type="term" value="F:DNA binding"/>
    <property type="evidence" value="ECO:0007669"/>
    <property type="project" value="UniProtKB-KW"/>
</dbReference>
<evidence type="ECO:0000313" key="4">
    <source>
        <dbReference type="EMBL" id="KRK83948.1"/>
    </source>
</evidence>
<dbReference type="Pfam" id="PF01381">
    <property type="entry name" value="HTH_3"/>
    <property type="match status" value="1"/>
</dbReference>
<reference evidence="4 5" key="1">
    <citation type="journal article" date="2015" name="Genome Announc.">
        <title>Expanding the biotechnology potential of lactobacilli through comparative genomics of 213 strains and associated genera.</title>
        <authorList>
            <person name="Sun Z."/>
            <person name="Harris H.M."/>
            <person name="McCann A."/>
            <person name="Guo C."/>
            <person name="Argimon S."/>
            <person name="Zhang W."/>
            <person name="Yang X."/>
            <person name="Jeffery I.B."/>
            <person name="Cooney J.C."/>
            <person name="Kagawa T.F."/>
            <person name="Liu W."/>
            <person name="Song Y."/>
            <person name="Salvetti E."/>
            <person name="Wrobel A."/>
            <person name="Rasinkangas P."/>
            <person name="Parkhill J."/>
            <person name="Rea M.C."/>
            <person name="O'Sullivan O."/>
            <person name="Ritari J."/>
            <person name="Douillard F.P."/>
            <person name="Paul Ross R."/>
            <person name="Yang R."/>
            <person name="Briner A.E."/>
            <person name="Felis G.E."/>
            <person name="de Vos W.M."/>
            <person name="Barrangou R."/>
            <person name="Klaenhammer T.R."/>
            <person name="Caufield P.W."/>
            <person name="Cui Y."/>
            <person name="Zhang H."/>
            <person name="O'Toole P.W."/>
        </authorList>
    </citation>
    <scope>NUCLEOTIDE SEQUENCE [LARGE SCALE GENOMIC DNA]</scope>
    <source>
        <strain evidence="4 5">DSM 19674</strain>
    </source>
</reference>
<dbReference type="CDD" id="cd00093">
    <property type="entry name" value="HTH_XRE"/>
    <property type="match status" value="1"/>
</dbReference>
<accession>A0A0R1KKU8</accession>
<evidence type="ECO:0000256" key="2">
    <source>
        <dbReference type="SAM" id="Phobius"/>
    </source>
</evidence>
<evidence type="ECO:0000256" key="1">
    <source>
        <dbReference type="ARBA" id="ARBA00023125"/>
    </source>
</evidence>
<dbReference type="Proteomes" id="UP000051515">
    <property type="component" value="Unassembled WGS sequence"/>
</dbReference>
<feature type="domain" description="HTH cro/C1-type" evidence="3">
    <location>
        <begin position="10"/>
        <end position="64"/>
    </location>
</feature>
<feature type="transmembrane region" description="Helical" evidence="2">
    <location>
        <begin position="110"/>
        <end position="126"/>
    </location>
</feature>
<comment type="caution">
    <text evidence="4">The sequence shown here is derived from an EMBL/GenBank/DDBJ whole genome shotgun (WGS) entry which is preliminary data.</text>
</comment>
<protein>
    <recommendedName>
        <fullName evidence="3">HTH cro/C1-type domain-containing protein</fullName>
    </recommendedName>
</protein>
<dbReference type="PANTHER" id="PTHR46558">
    <property type="entry name" value="TRACRIPTIONAL REGULATORY PROTEIN-RELATED-RELATED"/>
    <property type="match status" value="1"/>
</dbReference>
<dbReference type="SMART" id="SM00530">
    <property type="entry name" value="HTH_XRE"/>
    <property type="match status" value="1"/>
</dbReference>
<keyword evidence="2" id="KW-1133">Transmembrane helix</keyword>
<dbReference type="STRING" id="1423788.FC78_GL000951"/>
<dbReference type="PANTHER" id="PTHR46558:SF15">
    <property type="entry name" value="HELIX-TURN-HELIX DOMAIN PROTEIN"/>
    <property type="match status" value="1"/>
</dbReference>
<dbReference type="EMBL" id="AZDY01000029">
    <property type="protein sequence ID" value="KRK83948.1"/>
    <property type="molecule type" value="Genomic_DNA"/>
</dbReference>
<dbReference type="SUPFAM" id="SSF47413">
    <property type="entry name" value="lambda repressor-like DNA-binding domains"/>
    <property type="match status" value="1"/>
</dbReference>
<dbReference type="InterPro" id="IPR010982">
    <property type="entry name" value="Lambda_DNA-bd_dom_sf"/>
</dbReference>
<name>A0A0R1KKU8_9LACO</name>
<evidence type="ECO:0000259" key="3">
    <source>
        <dbReference type="PROSITE" id="PS50943"/>
    </source>
</evidence>
<proteinExistence type="predicted"/>
<dbReference type="PATRIC" id="fig|1423788.3.peg.978"/>
<dbReference type="Gene3D" id="1.10.260.40">
    <property type="entry name" value="lambda repressor-like DNA-binding domains"/>
    <property type="match status" value="1"/>
</dbReference>